<feature type="region of interest" description="Disordered" evidence="1">
    <location>
        <begin position="1055"/>
        <end position="1084"/>
    </location>
</feature>
<evidence type="ECO:0000313" key="3">
    <source>
        <dbReference type="Proteomes" id="UP001165366"/>
    </source>
</evidence>
<proteinExistence type="predicted"/>
<evidence type="ECO:0008006" key="4">
    <source>
        <dbReference type="Google" id="ProtNLM"/>
    </source>
</evidence>
<evidence type="ECO:0000313" key="2">
    <source>
        <dbReference type="EMBL" id="MCG2589937.1"/>
    </source>
</evidence>
<dbReference type="RefSeq" id="WP_237855295.1">
    <property type="nucleotide sequence ID" value="NZ_JAKLWS010000023.1"/>
</dbReference>
<feature type="compositionally biased region" description="Acidic residues" evidence="1">
    <location>
        <begin position="1071"/>
        <end position="1081"/>
    </location>
</feature>
<organism evidence="2 3">
    <name type="scientific">Rhodohalobacter sulfatireducens</name>
    <dbReference type="NCBI Taxonomy" id="2911366"/>
    <lineage>
        <taxon>Bacteria</taxon>
        <taxon>Pseudomonadati</taxon>
        <taxon>Balneolota</taxon>
        <taxon>Balneolia</taxon>
        <taxon>Balneolales</taxon>
        <taxon>Balneolaceae</taxon>
        <taxon>Rhodohalobacter</taxon>
    </lineage>
</organism>
<dbReference type="Proteomes" id="UP001165366">
    <property type="component" value="Unassembled WGS sequence"/>
</dbReference>
<name>A0ABS9KGF9_9BACT</name>
<protein>
    <recommendedName>
        <fullName evidence="4">PKD domain-containing protein</fullName>
    </recommendedName>
</protein>
<reference evidence="2" key="2">
    <citation type="submission" date="2024-05" db="EMBL/GenBank/DDBJ databases">
        <title>Rhodohalobacter halophilus gen. nov., sp. nov., a moderately halophilic member of the family Balneolaceae.</title>
        <authorList>
            <person name="Xia J."/>
        </authorList>
    </citation>
    <scope>NUCLEOTIDE SEQUENCE</scope>
    <source>
        <strain evidence="2">WB101</strain>
    </source>
</reference>
<gene>
    <name evidence="2" type="ORF">L6773_15275</name>
</gene>
<comment type="caution">
    <text evidence="2">The sequence shown here is derived from an EMBL/GenBank/DDBJ whole genome shotgun (WGS) entry which is preliminary data.</text>
</comment>
<sequence>MATNNLLTQPTPHYHKFVDNQVLTDDHLNSVLDYLNHQDRLSRMLLHGVGVVCGLQISIDESNREIHLTDGVAVTTAGDLLKLGTKKYAGFKRFSDANVKYPFFTDDEGATMELWELETDTSPSDVRPLSQFESTTDIDFKKAIAILYLEDYLGEEEDCSPVDCDTQGQPVVNQLRVLLISTENAQKIAEQDSIFSNLLQGGSDFIVDELYKEYVPRVLLNETNTGDYNSFKKAYDISFQTLANQINKLGSISVFSNVFNRLGVDPTSELHKVPSSATNFQYVYDFYKDLADAYNELRDLLKKNYAICCPDPGAFPKHVLLGTLNESSENWRHPFYPSPTHVESALGQMNNVFERLLQMIKNFRAEEKNEIRITPSRDDDFSQGKRAVPFYYNLQKASVASTFLQKWRDKDVELVPNYYGAGYPSGEFKPLNVHLDDHDFYRIEGHTGKHIQDAHKRIKEIQKNKSLPFDIQQVAIGDYPEESTIDYDKYRVYFEDLQVVLQAWNEEQQCLMKTASDFLTKFSTKEPGRHIAYKVPEQDVNTDSNIHSGIIEMDQPMAKIPTHYLYGTSVTGKTKKPKENQVMKSIASEKDTLGFAMKDVVKITDNRNDFWVKTNNAVGNIISNWNPDIVEATINIPGQLVGYLKETEDYKLTDIEDFTEENLKKYLESLEAQCRKTSESKKRLQGLINKDDSVLRSKEWVENYQYVLNRISSSCCIMEKVKVLYEKIIERKREVLDKFVLDQFIQDHPGAEHKAGVEKGGTFVLLYYSKNRKPGESSEITEKRFSSLMMSRERFEQPAHEIPISREFGDMTHFRGTFDESEALRRAAEEGFSNLPGIRARTSIPARENIPHGTVIGDLSLPYICCSETPSTNFVFPEQLATLRIPVDHVCVDENGNTDPIPLSVTPAGGDVKAFIQKRELENVIRVEENGTFFDPNNVSPQEYGNVIRFEVNGQPVEPILEVYRKPNARFTIGEEISFREENTLAVVKFQNRSTPFDELTFEWDFDGDIVQNENALEFTHFFKVRPGGNFDFEVKLTAFNGPCRATFSESVNVDVPELEIPDDPNRPDDPDNPDQPDDPDQPERNCVEISAQAIKASFSVMDREAQNDNNEIDRRFQLFYMRKIRRVYEKILDDPESALNGELDNSVIPMIQETQKMVLENIMNQRRVNGLEFMLMVYYEMALLYFYIHSCRDNRIGSDIAMHNDRLNWLTVTEQVFESFREALKSVLETDKIHNKLDAVQDRMGDRFDRDMRTIIGKIISILRRLADGR</sequence>
<keyword evidence="3" id="KW-1185">Reference proteome</keyword>
<accession>A0ABS9KGF9</accession>
<reference evidence="2" key="1">
    <citation type="submission" date="2022-01" db="EMBL/GenBank/DDBJ databases">
        <authorList>
            <person name="Wang Y."/>
        </authorList>
    </citation>
    <scope>NUCLEOTIDE SEQUENCE</scope>
    <source>
        <strain evidence="2">WB101</strain>
    </source>
</reference>
<dbReference type="EMBL" id="JAKLWS010000023">
    <property type="protein sequence ID" value="MCG2589937.1"/>
    <property type="molecule type" value="Genomic_DNA"/>
</dbReference>
<evidence type="ECO:0000256" key="1">
    <source>
        <dbReference type="SAM" id="MobiDB-lite"/>
    </source>
</evidence>